<dbReference type="AlphaFoldDB" id="A0A2P8AFJ8"/>
<organism evidence="3 4">
    <name type="scientific">Elsinoe australis</name>
    <dbReference type="NCBI Taxonomy" id="40998"/>
    <lineage>
        <taxon>Eukaryota</taxon>
        <taxon>Fungi</taxon>
        <taxon>Dikarya</taxon>
        <taxon>Ascomycota</taxon>
        <taxon>Pezizomycotina</taxon>
        <taxon>Dothideomycetes</taxon>
        <taxon>Dothideomycetidae</taxon>
        <taxon>Myriangiales</taxon>
        <taxon>Elsinoaceae</taxon>
        <taxon>Elsinoe</taxon>
    </lineage>
</organism>
<feature type="transmembrane region" description="Helical" evidence="2">
    <location>
        <begin position="172"/>
        <end position="193"/>
    </location>
</feature>
<name>A0A2P8AFJ8_9PEZI</name>
<gene>
    <name evidence="3" type="ORF">B9Z65_3560</name>
</gene>
<dbReference type="Proteomes" id="UP000243723">
    <property type="component" value="Unassembled WGS sequence"/>
</dbReference>
<sequence>MIFPKWSTSSARYHAVEEVVELPEIAPPHDGLFSHQKRKRHRWHLIPAAYGLLTLSLITLIALVGCFGAKWVNNTSVQDSGYDLAWGCAPDNHFIAYYGTGDWIYNPFATDQLFQVTMSFGSLSLATAKLIDVIWDIVVGRGGQVLLLAVCCKPLLRIFLASMEQPVSLDVFVAQAFDLGGIATLWWQSLNLLAFSQGRKARSSAYLVALLLMTVYITSFGTMLSAFTGYRVLSKPIVDIGIPLPGTLIPVNDFVPISAFIYDSDRIGLPANQPVQKYLYYTNDGGVRLHNALKDYLVDTEYLVRTSRYDTKTNCTSEGTTWWGPYCTPSSTATCGMCKCRWGELEIRSYDYPDTLCLRKEPLSLQAAPTNESGLFQLVKHDQGILSYRAVPSDRNSTFRLPHGTEIPLSAPTLDIGALLARSRYDGKGRLLAYKYPAPDRTAIYVNDYIASHTRCQTEDTYQWGFSILGLLVFLCLSLVFAILFWAVLADMKLNTHPAASGRDLGTYRAVLDVAHVLERKLGRKVEGMSGGAIERELEGKRIAVVLNTRDLPESRLRRQRRNMQGHMADDDDTDVKEIVDSEEAYMTDIELMHLQTPPMHGNVITVPPNDLEGQETEDAERSRGSSSGLRIM</sequence>
<keyword evidence="2" id="KW-0812">Transmembrane</keyword>
<keyword evidence="2" id="KW-1133">Transmembrane helix</keyword>
<comment type="caution">
    <text evidence="3">The sequence shown here is derived from an EMBL/GenBank/DDBJ whole genome shotgun (WGS) entry which is preliminary data.</text>
</comment>
<evidence type="ECO:0000256" key="2">
    <source>
        <dbReference type="SAM" id="Phobius"/>
    </source>
</evidence>
<evidence type="ECO:0000313" key="3">
    <source>
        <dbReference type="EMBL" id="PSK59236.1"/>
    </source>
</evidence>
<feature type="transmembrane region" description="Helical" evidence="2">
    <location>
        <begin position="45"/>
        <end position="72"/>
    </location>
</feature>
<evidence type="ECO:0000256" key="1">
    <source>
        <dbReference type="SAM" id="MobiDB-lite"/>
    </source>
</evidence>
<feature type="transmembrane region" description="Helical" evidence="2">
    <location>
        <begin position="464"/>
        <end position="489"/>
    </location>
</feature>
<dbReference type="OrthoDB" id="3903561at2759"/>
<dbReference type="STRING" id="40998.A0A2P8AFJ8"/>
<feature type="region of interest" description="Disordered" evidence="1">
    <location>
        <begin position="608"/>
        <end position="633"/>
    </location>
</feature>
<protein>
    <submittedName>
        <fullName evidence="3">Uncharacterized protein</fullName>
    </submittedName>
</protein>
<evidence type="ECO:0000313" key="4">
    <source>
        <dbReference type="Proteomes" id="UP000243723"/>
    </source>
</evidence>
<keyword evidence="2" id="KW-0472">Membrane</keyword>
<accession>A0A2P8AFJ8</accession>
<proteinExistence type="predicted"/>
<feature type="transmembrane region" description="Helical" evidence="2">
    <location>
        <begin position="205"/>
        <end position="227"/>
    </location>
</feature>
<reference evidence="3 4" key="1">
    <citation type="submission" date="2017-05" db="EMBL/GenBank/DDBJ databases">
        <title>Draft genome sequence of Elsinoe australis.</title>
        <authorList>
            <person name="Cheng Q."/>
        </authorList>
    </citation>
    <scope>NUCLEOTIDE SEQUENCE [LARGE SCALE GENOMIC DNA]</scope>
    <source>
        <strain evidence="3 4">NL1</strain>
    </source>
</reference>
<keyword evidence="4" id="KW-1185">Reference proteome</keyword>
<dbReference type="EMBL" id="NHZQ01000010">
    <property type="protein sequence ID" value="PSK59236.1"/>
    <property type="molecule type" value="Genomic_DNA"/>
</dbReference>